<accession>A0AAV6N311</accession>
<evidence type="ECO:0000313" key="1">
    <source>
        <dbReference type="EMBL" id="KAG6590323.1"/>
    </source>
</evidence>
<feature type="non-terminal residue" evidence="2">
    <location>
        <position position="1"/>
    </location>
</feature>
<comment type="caution">
    <text evidence="2">The sequence shown here is derived from an EMBL/GenBank/DDBJ whole genome shotgun (WGS) entry which is preliminary data.</text>
</comment>
<keyword evidence="3" id="KW-1185">Reference proteome</keyword>
<protein>
    <submittedName>
        <fullName evidence="2">Uncharacterized protein</fullName>
    </submittedName>
</protein>
<sequence>MDSFSSNGVHSNPRAHGFPSNYVVVSYGVIGRVEGHRLNGGSSGRSVADLGSGHQRIRARKPYADTCGVVPHLLADLRLHQYSTIKFIDCIAGIAQLVRVCGR</sequence>
<dbReference type="EMBL" id="JAGKQH010000010">
    <property type="protein sequence ID" value="KAG6590343.1"/>
    <property type="molecule type" value="Genomic_DNA"/>
</dbReference>
<organism evidence="2 3">
    <name type="scientific">Cucurbita argyrosperma subsp. sororia</name>
    <dbReference type="NCBI Taxonomy" id="37648"/>
    <lineage>
        <taxon>Eukaryota</taxon>
        <taxon>Viridiplantae</taxon>
        <taxon>Streptophyta</taxon>
        <taxon>Embryophyta</taxon>
        <taxon>Tracheophyta</taxon>
        <taxon>Spermatophyta</taxon>
        <taxon>Magnoliopsida</taxon>
        <taxon>eudicotyledons</taxon>
        <taxon>Gunneridae</taxon>
        <taxon>Pentapetalae</taxon>
        <taxon>rosids</taxon>
        <taxon>fabids</taxon>
        <taxon>Cucurbitales</taxon>
        <taxon>Cucurbitaceae</taxon>
        <taxon>Cucurbiteae</taxon>
        <taxon>Cucurbita</taxon>
    </lineage>
</organism>
<evidence type="ECO:0000313" key="2">
    <source>
        <dbReference type="EMBL" id="KAG6590343.1"/>
    </source>
</evidence>
<dbReference type="EMBL" id="JAGKQH010000010">
    <property type="protein sequence ID" value="KAG6590323.1"/>
    <property type="molecule type" value="Genomic_DNA"/>
</dbReference>
<reference evidence="2" key="2">
    <citation type="submission" date="2021-03" db="EMBL/GenBank/DDBJ databases">
        <authorList>
            <person name="Barrera-Redondo J."/>
        </authorList>
    </citation>
    <scope>NUCLEOTIDE SEQUENCE</scope>
    <source>
        <strain evidence="2">JBR-2021</strain>
        <tissue evidence="2">Leaves</tissue>
    </source>
</reference>
<gene>
    <name evidence="1" type="ORF">SDJN03_15746</name>
    <name evidence="2" type="ORF">SDJN03_15766</name>
</gene>
<reference evidence="2 3" key="1">
    <citation type="journal article" date="2021" name="Hortic Res">
        <title>The domestication of Cucurbita argyrosperma as revealed by the genome of its wild relative.</title>
        <authorList>
            <person name="Barrera-Redondo J."/>
            <person name="Sanchez-de la Vega G."/>
            <person name="Aguirre-Liguori J.A."/>
            <person name="Castellanos-Morales G."/>
            <person name="Gutierrez-Guerrero Y.T."/>
            <person name="Aguirre-Dugua X."/>
            <person name="Aguirre-Planter E."/>
            <person name="Tenaillon M.I."/>
            <person name="Lira-Saade R."/>
            <person name="Eguiarte L.E."/>
        </authorList>
    </citation>
    <scope>NUCLEOTIDE SEQUENCE [LARGE SCALE GENOMIC DNA]</scope>
    <source>
        <strain evidence="2">JBR-2021</strain>
    </source>
</reference>
<evidence type="ECO:0000313" key="3">
    <source>
        <dbReference type="Proteomes" id="UP000685013"/>
    </source>
</evidence>
<dbReference type="AlphaFoldDB" id="A0AAV6N311"/>
<proteinExistence type="predicted"/>
<name>A0AAV6N311_9ROSI</name>
<dbReference type="Proteomes" id="UP000685013">
    <property type="component" value="Chromosome 10"/>
</dbReference>